<dbReference type="SMART" id="SM00448">
    <property type="entry name" value="REC"/>
    <property type="match status" value="1"/>
</dbReference>
<keyword evidence="5" id="KW-1185">Reference proteome</keyword>
<dbReference type="InterPro" id="IPR011006">
    <property type="entry name" value="CheY-like_superfamily"/>
</dbReference>
<sequence>MPTILIVEDNDKNMKLVRDILQFEGHATLEATNGAEGVALATGRRPDLILMDIQLPDFDGAEALRRIRSDPTLDAIPILAVSASVMPDELQKVVNSGFDAFITKPIDLKHFRATVKRFLAQGRRGE</sequence>
<reference evidence="4 5" key="1">
    <citation type="submission" date="2024-03" db="EMBL/GenBank/DDBJ databases">
        <title>Novel species of the genus Variovorax.</title>
        <authorList>
            <person name="Liu Q."/>
            <person name="Xin Y.-H."/>
        </authorList>
    </citation>
    <scope>NUCLEOTIDE SEQUENCE [LARGE SCALE GENOMIC DNA]</scope>
    <source>
        <strain evidence="4 5">KACC 18900</strain>
    </source>
</reference>
<feature type="modified residue" description="4-aspartylphosphate" evidence="2">
    <location>
        <position position="52"/>
    </location>
</feature>
<feature type="domain" description="Response regulatory" evidence="3">
    <location>
        <begin position="3"/>
        <end position="119"/>
    </location>
</feature>
<keyword evidence="1 2" id="KW-0597">Phosphoprotein</keyword>
<dbReference type="Proteomes" id="UP001385892">
    <property type="component" value="Unassembled WGS sequence"/>
</dbReference>
<evidence type="ECO:0000256" key="1">
    <source>
        <dbReference type="ARBA" id="ARBA00022553"/>
    </source>
</evidence>
<dbReference type="InterPro" id="IPR001789">
    <property type="entry name" value="Sig_transdc_resp-reg_receiver"/>
</dbReference>
<comment type="caution">
    <text evidence="4">The sequence shown here is derived from an EMBL/GenBank/DDBJ whole genome shotgun (WGS) entry which is preliminary data.</text>
</comment>
<name>A0ABU8WKA0_9BURK</name>
<dbReference type="Pfam" id="PF00072">
    <property type="entry name" value="Response_reg"/>
    <property type="match status" value="1"/>
</dbReference>
<evidence type="ECO:0000259" key="3">
    <source>
        <dbReference type="PROSITE" id="PS50110"/>
    </source>
</evidence>
<accession>A0ABU8WKA0</accession>
<evidence type="ECO:0000313" key="4">
    <source>
        <dbReference type="EMBL" id="MEJ8847968.1"/>
    </source>
</evidence>
<dbReference type="PANTHER" id="PTHR44591:SF3">
    <property type="entry name" value="RESPONSE REGULATORY DOMAIN-CONTAINING PROTEIN"/>
    <property type="match status" value="1"/>
</dbReference>
<organism evidence="4 5">
    <name type="scientific">Variovorax rhizosphaerae</name>
    <dbReference type="NCBI Taxonomy" id="1836200"/>
    <lineage>
        <taxon>Bacteria</taxon>
        <taxon>Pseudomonadati</taxon>
        <taxon>Pseudomonadota</taxon>
        <taxon>Betaproteobacteria</taxon>
        <taxon>Burkholderiales</taxon>
        <taxon>Comamonadaceae</taxon>
        <taxon>Variovorax</taxon>
    </lineage>
</organism>
<dbReference type="RefSeq" id="WP_340343098.1">
    <property type="nucleotide sequence ID" value="NZ_JBBKZT010000006.1"/>
</dbReference>
<dbReference type="Gene3D" id="3.40.50.2300">
    <property type="match status" value="1"/>
</dbReference>
<gene>
    <name evidence="4" type="ORF">WKW82_15010</name>
</gene>
<evidence type="ECO:0000313" key="5">
    <source>
        <dbReference type="Proteomes" id="UP001385892"/>
    </source>
</evidence>
<dbReference type="PANTHER" id="PTHR44591">
    <property type="entry name" value="STRESS RESPONSE REGULATOR PROTEIN 1"/>
    <property type="match status" value="1"/>
</dbReference>
<dbReference type="PROSITE" id="PS50110">
    <property type="entry name" value="RESPONSE_REGULATORY"/>
    <property type="match status" value="1"/>
</dbReference>
<dbReference type="EMBL" id="JBBKZT010000006">
    <property type="protein sequence ID" value="MEJ8847968.1"/>
    <property type="molecule type" value="Genomic_DNA"/>
</dbReference>
<dbReference type="SUPFAM" id="SSF52172">
    <property type="entry name" value="CheY-like"/>
    <property type="match status" value="1"/>
</dbReference>
<dbReference type="InterPro" id="IPR050595">
    <property type="entry name" value="Bact_response_regulator"/>
</dbReference>
<proteinExistence type="predicted"/>
<evidence type="ECO:0000256" key="2">
    <source>
        <dbReference type="PROSITE-ProRule" id="PRU00169"/>
    </source>
</evidence>
<protein>
    <submittedName>
        <fullName evidence="4">Response regulator</fullName>
    </submittedName>
</protein>